<feature type="chain" id="PRO_5004021490" description="Copper acquisition factor BIM1-like domain-containing protein" evidence="8">
    <location>
        <begin position="18"/>
        <end position="234"/>
    </location>
</feature>
<feature type="domain" description="Copper acquisition factor BIM1-like" evidence="9">
    <location>
        <begin position="17"/>
        <end position="167"/>
    </location>
</feature>
<dbReference type="GeneID" id="19112217"/>
<protein>
    <recommendedName>
        <fullName evidence="9">Copper acquisition factor BIM1-like domain-containing protein</fullName>
    </recommendedName>
</protein>
<evidence type="ECO:0000313" key="10">
    <source>
        <dbReference type="EMBL" id="EMC96402.1"/>
    </source>
</evidence>
<dbReference type="CDD" id="cd21176">
    <property type="entry name" value="LPMO_auxiliary-like"/>
    <property type="match status" value="1"/>
</dbReference>
<reference evidence="10 11" key="1">
    <citation type="journal article" date="2012" name="PLoS Pathog.">
        <title>Diverse lifestyles and strategies of plant pathogenesis encoded in the genomes of eighteen Dothideomycetes fungi.</title>
        <authorList>
            <person name="Ohm R.A."/>
            <person name="Feau N."/>
            <person name="Henrissat B."/>
            <person name="Schoch C.L."/>
            <person name="Horwitz B.A."/>
            <person name="Barry K.W."/>
            <person name="Condon B.J."/>
            <person name="Copeland A.C."/>
            <person name="Dhillon B."/>
            <person name="Glaser F."/>
            <person name="Hesse C.N."/>
            <person name="Kosti I."/>
            <person name="LaButti K."/>
            <person name="Lindquist E.A."/>
            <person name="Lucas S."/>
            <person name="Salamov A.A."/>
            <person name="Bradshaw R.E."/>
            <person name="Ciuffetti L."/>
            <person name="Hamelin R.C."/>
            <person name="Kema G.H.J."/>
            <person name="Lawrence C."/>
            <person name="Scott J.A."/>
            <person name="Spatafora J.W."/>
            <person name="Turgeon B.G."/>
            <person name="de Wit P.J.G.M."/>
            <person name="Zhong S."/>
            <person name="Goodwin S.B."/>
            <person name="Grigoriev I.V."/>
        </authorList>
    </citation>
    <scope>NUCLEOTIDE SEQUENCE [LARGE SCALE GENOMIC DNA]</scope>
    <source>
        <strain evidence="10 11">UAMH 10762</strain>
    </source>
</reference>
<sequence length="234" mass="23780">MVFIPALLIFFASLAAAHFDLVYPHSRGDPFAAPASEYIYPCTGYNATNNRTVWPTTGGSLVVHFHHTFTYVWINLGLGNQTTAFTISLMPEGAGVLPYNETGNGTICLPKVTIPAGSGVVDGGNGSLQVITVGDGGTALYNCADLTFSSSASLLTAGQGDCVNSTGVSMRLLSQQTNGTSAVPSIAQSTSTSSASASAGSATSAGEKAVQLSSSYFSVGIASIFMALGAVSGL</sequence>
<evidence type="ECO:0000259" key="9">
    <source>
        <dbReference type="Pfam" id="PF20238"/>
    </source>
</evidence>
<evidence type="ECO:0000256" key="3">
    <source>
        <dbReference type="ARBA" id="ARBA00022622"/>
    </source>
</evidence>
<gene>
    <name evidence="10" type="ORF">BAUCODRAFT_33729</name>
</gene>
<comment type="subcellular location">
    <subcellularLocation>
        <location evidence="1">Cell membrane</location>
        <topology evidence="1">Lipid-anchor</topology>
        <topology evidence="1">GPI-anchor</topology>
    </subcellularLocation>
</comment>
<feature type="signal peptide" evidence="8">
    <location>
        <begin position="1"/>
        <end position="17"/>
    </location>
</feature>
<dbReference type="RefSeq" id="XP_007676071.1">
    <property type="nucleotide sequence ID" value="XM_007677881.1"/>
</dbReference>
<accession>M2LPS0</accession>
<keyword evidence="6" id="KW-0325">Glycoprotein</keyword>
<dbReference type="PANTHER" id="PTHR34992:SF2">
    <property type="entry name" value="COPPER ACQUISITION FACTOR BIM1-LIKE DOMAIN-CONTAINING PROTEIN"/>
    <property type="match status" value="1"/>
</dbReference>
<dbReference type="InterPro" id="IPR046530">
    <property type="entry name" value="BIM1-like_dom"/>
</dbReference>
<dbReference type="EMBL" id="KB445555">
    <property type="protein sequence ID" value="EMC96402.1"/>
    <property type="molecule type" value="Genomic_DNA"/>
</dbReference>
<proteinExistence type="predicted"/>
<dbReference type="OrthoDB" id="5333578at2759"/>
<dbReference type="OMA" id="YPCAGVP"/>
<dbReference type="eggNOG" id="ENOG502S92W">
    <property type="taxonomic scope" value="Eukaryota"/>
</dbReference>
<evidence type="ECO:0000256" key="2">
    <source>
        <dbReference type="ARBA" id="ARBA00022475"/>
    </source>
</evidence>
<dbReference type="InterPro" id="IPR046936">
    <property type="entry name" value="BIM1-like"/>
</dbReference>
<name>M2LPS0_BAUPA</name>
<dbReference type="Proteomes" id="UP000011761">
    <property type="component" value="Unassembled WGS sequence"/>
</dbReference>
<dbReference type="PANTHER" id="PTHR34992">
    <property type="entry name" value="HYPHAL ANASTAMOSIS-7 PROTEIN"/>
    <property type="match status" value="1"/>
</dbReference>
<keyword evidence="3" id="KW-0336">GPI-anchor</keyword>
<dbReference type="AlphaFoldDB" id="M2LPS0"/>
<evidence type="ECO:0000256" key="7">
    <source>
        <dbReference type="ARBA" id="ARBA00023288"/>
    </source>
</evidence>
<dbReference type="GO" id="GO:0098552">
    <property type="term" value="C:side of membrane"/>
    <property type="evidence" value="ECO:0007669"/>
    <property type="project" value="UniProtKB-KW"/>
</dbReference>
<organism evidence="10 11">
    <name type="scientific">Baudoinia panamericana (strain UAMH 10762)</name>
    <name type="common">Angels' share fungus</name>
    <name type="synonym">Baudoinia compniacensis (strain UAMH 10762)</name>
    <dbReference type="NCBI Taxonomy" id="717646"/>
    <lineage>
        <taxon>Eukaryota</taxon>
        <taxon>Fungi</taxon>
        <taxon>Dikarya</taxon>
        <taxon>Ascomycota</taxon>
        <taxon>Pezizomycotina</taxon>
        <taxon>Dothideomycetes</taxon>
        <taxon>Dothideomycetidae</taxon>
        <taxon>Mycosphaerellales</taxon>
        <taxon>Teratosphaeriaceae</taxon>
        <taxon>Baudoinia</taxon>
    </lineage>
</organism>
<keyword evidence="11" id="KW-1185">Reference proteome</keyword>
<evidence type="ECO:0000256" key="6">
    <source>
        <dbReference type="ARBA" id="ARBA00023180"/>
    </source>
</evidence>
<evidence type="ECO:0000313" key="11">
    <source>
        <dbReference type="Proteomes" id="UP000011761"/>
    </source>
</evidence>
<dbReference type="Pfam" id="PF20238">
    <property type="entry name" value="BIM1-like_dom"/>
    <property type="match status" value="1"/>
</dbReference>
<evidence type="ECO:0000256" key="4">
    <source>
        <dbReference type="ARBA" id="ARBA00022729"/>
    </source>
</evidence>
<evidence type="ECO:0000256" key="1">
    <source>
        <dbReference type="ARBA" id="ARBA00004609"/>
    </source>
</evidence>
<dbReference type="HOGENOM" id="CLU_070647_2_1_1"/>
<evidence type="ECO:0000256" key="5">
    <source>
        <dbReference type="ARBA" id="ARBA00023136"/>
    </source>
</evidence>
<keyword evidence="5" id="KW-0472">Membrane</keyword>
<dbReference type="KEGG" id="bcom:BAUCODRAFT_33729"/>
<keyword evidence="7" id="KW-0449">Lipoprotein</keyword>
<keyword evidence="2" id="KW-1003">Cell membrane</keyword>
<evidence type="ECO:0000256" key="8">
    <source>
        <dbReference type="SAM" id="SignalP"/>
    </source>
</evidence>
<keyword evidence="4 8" id="KW-0732">Signal</keyword>
<dbReference type="GO" id="GO:0005886">
    <property type="term" value="C:plasma membrane"/>
    <property type="evidence" value="ECO:0007669"/>
    <property type="project" value="UniProtKB-SubCell"/>
</dbReference>